<sequence>MWYLYFVAKGVAMDGQFEEEGRRIMELILGETPKDDDLNLVRGYLDSMDIVSEAEVNVNHLQKVFKWLGMNEDVDWNDIMEGTHPDLEELVSVLNELPPLQEESLSKDDLMNTLPGRSDSCFTNTEMESGSANGHEEGTSELQAKSNKRSICSKTVHGTRRILDFSLDDDCNEIVSSSQEAICTCSRTASGKKSVMSKQGIRFASEIFTLLYYPQYIVL</sequence>
<gene>
    <name evidence="2" type="ORF">PACLA_8A008890</name>
</gene>
<organism evidence="2 3">
    <name type="scientific">Paramuricea clavata</name>
    <name type="common">Red gorgonian</name>
    <name type="synonym">Violescent sea-whip</name>
    <dbReference type="NCBI Taxonomy" id="317549"/>
    <lineage>
        <taxon>Eukaryota</taxon>
        <taxon>Metazoa</taxon>
        <taxon>Cnidaria</taxon>
        <taxon>Anthozoa</taxon>
        <taxon>Octocorallia</taxon>
        <taxon>Malacalcyonacea</taxon>
        <taxon>Plexauridae</taxon>
        <taxon>Paramuricea</taxon>
    </lineage>
</organism>
<dbReference type="EMBL" id="CACRXK020005563">
    <property type="protein sequence ID" value="CAB4006648.1"/>
    <property type="molecule type" value="Genomic_DNA"/>
</dbReference>
<protein>
    <submittedName>
        <fullName evidence="2">Uncharacterized protein</fullName>
    </submittedName>
</protein>
<reference evidence="2" key="1">
    <citation type="submission" date="2020-04" db="EMBL/GenBank/DDBJ databases">
        <authorList>
            <person name="Alioto T."/>
            <person name="Alioto T."/>
            <person name="Gomez Garrido J."/>
        </authorList>
    </citation>
    <scope>NUCLEOTIDE SEQUENCE</scope>
    <source>
        <strain evidence="2">A484AB</strain>
    </source>
</reference>
<evidence type="ECO:0000313" key="2">
    <source>
        <dbReference type="EMBL" id="CAB4006648.1"/>
    </source>
</evidence>
<dbReference type="AlphaFoldDB" id="A0A6S7IYU6"/>
<evidence type="ECO:0000256" key="1">
    <source>
        <dbReference type="SAM" id="MobiDB-lite"/>
    </source>
</evidence>
<keyword evidence="3" id="KW-1185">Reference proteome</keyword>
<feature type="region of interest" description="Disordered" evidence="1">
    <location>
        <begin position="120"/>
        <end position="144"/>
    </location>
</feature>
<dbReference type="Proteomes" id="UP001152795">
    <property type="component" value="Unassembled WGS sequence"/>
</dbReference>
<feature type="compositionally biased region" description="Polar residues" evidence="1">
    <location>
        <begin position="120"/>
        <end position="132"/>
    </location>
</feature>
<name>A0A6S7IYU6_PARCT</name>
<proteinExistence type="predicted"/>
<accession>A0A6S7IYU6</accession>
<comment type="caution">
    <text evidence="2">The sequence shown here is derived from an EMBL/GenBank/DDBJ whole genome shotgun (WGS) entry which is preliminary data.</text>
</comment>
<evidence type="ECO:0000313" key="3">
    <source>
        <dbReference type="Proteomes" id="UP001152795"/>
    </source>
</evidence>